<name>A0A7M7GAN3_NASVI</name>
<keyword evidence="3 5" id="KW-0268">Exocytosis</keyword>
<comment type="function">
    <text evidence="5">Component of the exocyst complex involved in the docking of exocytic vesicles with fusion sites on the plasma membrane.</text>
</comment>
<keyword evidence="6" id="KW-0175">Coiled coil</keyword>
<feature type="coiled-coil region" evidence="6">
    <location>
        <begin position="33"/>
        <end position="69"/>
    </location>
</feature>
<feature type="region of interest" description="Disordered" evidence="7">
    <location>
        <begin position="208"/>
        <end position="238"/>
    </location>
</feature>
<dbReference type="Pfam" id="PF04048">
    <property type="entry name" value="Sec8_N"/>
    <property type="match status" value="1"/>
</dbReference>
<evidence type="ECO:0000256" key="4">
    <source>
        <dbReference type="ARBA" id="ARBA00022927"/>
    </source>
</evidence>
<dbReference type="AlphaFoldDB" id="A0A7M7GAN3"/>
<evidence type="ECO:0000256" key="5">
    <source>
        <dbReference type="RuleBase" id="RU367079"/>
    </source>
</evidence>
<accession>A0A7M7GAN3</accession>
<evidence type="ECO:0000256" key="7">
    <source>
        <dbReference type="SAM" id="MobiDB-lite"/>
    </source>
</evidence>
<dbReference type="KEGG" id="nvi:100124272"/>
<dbReference type="FunCoup" id="A0A7M7GAN3">
    <property type="interactions" value="1675"/>
</dbReference>
<reference evidence="10" key="1">
    <citation type="submission" date="2021-01" db="UniProtKB">
        <authorList>
            <consortium name="EnsemblMetazoa"/>
        </authorList>
    </citation>
    <scope>IDENTIFICATION</scope>
</reference>
<dbReference type="InterPro" id="IPR007191">
    <property type="entry name" value="Sec8_exocyst_N"/>
</dbReference>
<organism evidence="10 11">
    <name type="scientific">Nasonia vitripennis</name>
    <name type="common">Parasitic wasp</name>
    <dbReference type="NCBI Taxonomy" id="7425"/>
    <lineage>
        <taxon>Eukaryota</taxon>
        <taxon>Metazoa</taxon>
        <taxon>Ecdysozoa</taxon>
        <taxon>Arthropoda</taxon>
        <taxon>Hexapoda</taxon>
        <taxon>Insecta</taxon>
        <taxon>Pterygota</taxon>
        <taxon>Neoptera</taxon>
        <taxon>Endopterygota</taxon>
        <taxon>Hymenoptera</taxon>
        <taxon>Apocrita</taxon>
        <taxon>Proctotrupomorpha</taxon>
        <taxon>Chalcidoidea</taxon>
        <taxon>Pteromalidae</taxon>
        <taxon>Pteromalinae</taxon>
        <taxon>Nasonia</taxon>
    </lineage>
</organism>
<dbReference type="GO" id="GO:0015031">
    <property type="term" value="P:protein transport"/>
    <property type="evidence" value="ECO:0007669"/>
    <property type="project" value="UniProtKB-KW"/>
</dbReference>
<keyword evidence="4 5" id="KW-0653">Protein transport</keyword>
<evidence type="ECO:0000256" key="2">
    <source>
        <dbReference type="ARBA" id="ARBA00022448"/>
    </source>
</evidence>
<protein>
    <recommendedName>
        <fullName evidence="5">Exocyst complex component Sec8</fullName>
    </recommendedName>
</protein>
<dbReference type="GO" id="GO:0006893">
    <property type="term" value="P:Golgi to plasma membrane transport"/>
    <property type="evidence" value="ECO:0007669"/>
    <property type="project" value="TreeGrafter"/>
</dbReference>
<dbReference type="GO" id="GO:0006612">
    <property type="term" value="P:protein targeting to membrane"/>
    <property type="evidence" value="ECO:0007669"/>
    <property type="project" value="UniProtKB-UniRule"/>
</dbReference>
<evidence type="ECO:0000313" key="10">
    <source>
        <dbReference type="EnsemblMetazoa" id="XP_001608195"/>
    </source>
</evidence>
<dbReference type="GO" id="GO:0006904">
    <property type="term" value="P:vesicle docking involved in exocytosis"/>
    <property type="evidence" value="ECO:0007669"/>
    <property type="project" value="InterPro"/>
</dbReference>
<dbReference type="GO" id="GO:0045202">
    <property type="term" value="C:synapse"/>
    <property type="evidence" value="ECO:0007669"/>
    <property type="project" value="TreeGrafter"/>
</dbReference>
<feature type="compositionally biased region" description="Basic and acidic residues" evidence="7">
    <location>
        <begin position="223"/>
        <end position="232"/>
    </location>
</feature>
<dbReference type="EnsemblMetazoa" id="XM_001608145">
    <property type="protein sequence ID" value="XP_001608195"/>
    <property type="gene ID" value="LOC100124272"/>
</dbReference>
<dbReference type="PANTHER" id="PTHR14146:SF0">
    <property type="entry name" value="EXOCYST COMPLEX COMPONENT 4"/>
    <property type="match status" value="1"/>
</dbReference>
<dbReference type="InParanoid" id="A0A7M7GAN3"/>
<dbReference type="Proteomes" id="UP000002358">
    <property type="component" value="Chromosome 5"/>
</dbReference>
<dbReference type="SMR" id="A0A7M7GAN3"/>
<dbReference type="InterPro" id="IPR039682">
    <property type="entry name" value="Sec8/EXOC4"/>
</dbReference>
<evidence type="ECO:0000259" key="9">
    <source>
        <dbReference type="Pfam" id="PF20652"/>
    </source>
</evidence>
<gene>
    <name evidence="10" type="primary">100124272</name>
</gene>
<dbReference type="InterPro" id="IPR048630">
    <property type="entry name" value="Sec8_M"/>
</dbReference>
<evidence type="ECO:0000256" key="6">
    <source>
        <dbReference type="SAM" id="Coils"/>
    </source>
</evidence>
<comment type="similarity">
    <text evidence="1 5">Belongs to the SEC8 family.</text>
</comment>
<evidence type="ECO:0000256" key="3">
    <source>
        <dbReference type="ARBA" id="ARBA00022483"/>
    </source>
</evidence>
<feature type="region of interest" description="Disordered" evidence="7">
    <location>
        <begin position="674"/>
        <end position="706"/>
    </location>
</feature>
<evidence type="ECO:0000256" key="1">
    <source>
        <dbReference type="ARBA" id="ARBA00010470"/>
    </source>
</evidence>
<feature type="domain" description="Exocyst complex component Sec8 middle helical bundle" evidence="9">
    <location>
        <begin position="278"/>
        <end position="472"/>
    </location>
</feature>
<dbReference type="GO" id="GO:0000145">
    <property type="term" value="C:exocyst"/>
    <property type="evidence" value="ECO:0007669"/>
    <property type="project" value="UniProtKB-UniRule"/>
</dbReference>
<keyword evidence="11" id="KW-1185">Reference proteome</keyword>
<evidence type="ECO:0000313" key="11">
    <source>
        <dbReference type="Proteomes" id="UP000002358"/>
    </source>
</evidence>
<dbReference type="GO" id="GO:0032584">
    <property type="term" value="C:growth cone membrane"/>
    <property type="evidence" value="ECO:0007669"/>
    <property type="project" value="TreeGrafter"/>
</dbReference>
<feature type="domain" description="Exocyst complex component Sec8 N-terminal" evidence="8">
    <location>
        <begin position="57"/>
        <end position="147"/>
    </location>
</feature>
<proteinExistence type="inferred from homology"/>
<keyword evidence="2 5" id="KW-0813">Transport</keyword>
<sequence>MSDTMGDAIAPPIKPPRGIKPSKETSGLLITVIRALSASETNEQREVEKAKLEKDFKKCDQRLDELVSAHEGDLTEVMRIFGELSERVTAAREKIHSVKENLNACKQLLNCRREELMALWLEGVEHKHVLQLLNDVDQLKEMPIKLSNYLEKKHYLHATQLLVSALSMGDGVLEGVEALREVRTELETKKQKLITKLLEELNKHLYKEQPKESGLRRQGSYRDFQRGNETRNSKGNKVKRNLLDVTVPGYLSGQVSRKTSSVGLEDLNNLVEDENNLNPEENSQHFLAIIIECLALLNQIPEAIEVIKAQMQNELLKIIENASKTVKESSLDKLTSGLANINVQDVSTYSKTESSSQSPLLQLLNVVFERFQQVIASHSLALCGFAHVIKKHNLEVPLYGMTDVWSGIQAVLQIVLTEYLDVQNLVDGPFQTSVSLNEQTSDINAYFAKKRPQRQKNGLLFKFDSSSHTMSLNNYLKDHRYSSLSLSDSKQGKASKILVCKPDPKNITLIFKPIMQFIDDVEQALGIVSGSSPCSLNNFLADYVKEVYLGRHHVLVATTIDAATKSPDAWRATTSPESMRDLGLSRPLLQSTVKVQQCVAELRLLMIALPLQGEHFCTLALNVLHNYRETCLNAYRGIVQPDRHDRLICSAAWLKDDDISRFIKSLPNWESMKSEVEQYRRGPTGRRMPPRRQETQDEESPEDVRQRNLREAEILASNLGEGGIAPNEILSDVEQLRSLALLQESIEWFSLSIRSLIKELRQSNHERNVDANALPAMPDPLVQCLEQVAEEYDDLANTCILVLHLEVRVQCFFYLHPRSESSLLTGIGGVKDPEEADPRVEELSRVLQHIDEALQSTLHPKKTKYIFEGLGHLIAKILITCAQYIERIDESGIQRMCRNVFTLQQTLTNITLTRELALDYARQYFELFYETPEEILNSVLEHGPRFSELEYINAFQLIARSRQEYASVNKHLEKLSEILGDVGVTV</sequence>
<feature type="region of interest" description="Disordered" evidence="7">
    <location>
        <begin position="1"/>
        <end position="23"/>
    </location>
</feature>
<dbReference type="GO" id="GO:0007268">
    <property type="term" value="P:chemical synaptic transmission"/>
    <property type="evidence" value="ECO:0007669"/>
    <property type="project" value="TreeGrafter"/>
</dbReference>
<dbReference type="OMA" id="HMEVRCR"/>
<dbReference type="Pfam" id="PF20652">
    <property type="entry name" value="Sec8_C"/>
    <property type="match status" value="1"/>
</dbReference>
<dbReference type="PANTHER" id="PTHR14146">
    <property type="entry name" value="EXOCYST COMPLEX COMPONENT 4"/>
    <property type="match status" value="1"/>
</dbReference>
<dbReference type="OrthoDB" id="272977at2759"/>
<evidence type="ECO:0000259" key="8">
    <source>
        <dbReference type="Pfam" id="PF04048"/>
    </source>
</evidence>
<dbReference type="GO" id="GO:0090522">
    <property type="term" value="P:vesicle tethering involved in exocytosis"/>
    <property type="evidence" value="ECO:0007669"/>
    <property type="project" value="UniProtKB-UniRule"/>
</dbReference>